<dbReference type="EMBL" id="RAZS01000023">
    <property type="protein sequence ID" value="RKN13161.1"/>
    <property type="molecule type" value="Genomic_DNA"/>
</dbReference>
<proteinExistence type="predicted"/>
<organism evidence="1 2">
    <name type="scientific">Micromonospora musae</name>
    <dbReference type="NCBI Taxonomy" id="1894970"/>
    <lineage>
        <taxon>Bacteria</taxon>
        <taxon>Bacillati</taxon>
        <taxon>Actinomycetota</taxon>
        <taxon>Actinomycetes</taxon>
        <taxon>Micromonosporales</taxon>
        <taxon>Micromonosporaceae</taxon>
        <taxon>Micromonospora</taxon>
    </lineage>
</organism>
<dbReference type="Pfam" id="PF10978">
    <property type="entry name" value="DUF2785"/>
    <property type="match status" value="1"/>
</dbReference>
<name>A0ABX9QU57_9ACTN</name>
<evidence type="ECO:0000313" key="1">
    <source>
        <dbReference type="EMBL" id="RKN13161.1"/>
    </source>
</evidence>
<dbReference type="InterPro" id="IPR021247">
    <property type="entry name" value="DUF2785"/>
</dbReference>
<dbReference type="Proteomes" id="UP000271548">
    <property type="component" value="Unassembled WGS sequence"/>
</dbReference>
<sequence length="262" mass="28926">MACRAVTDWDEIYRSDSTPPAGADLDDLTTELATCLGDADPGIRDGTPHAVLRTWIARDVIAGERRAWLGDQMASRFADPRIEARTFAPLVLDMIVSRGDLRPHWPESFVRWYPAETDLRGHDEKLGWLHAVAHGADLLGTLGRHPEVDPAGMLDVAAARLIAPTDHLYAEREDERLGYAIALTLTRPQLTPRQSLGWLETIEEELNSFTPGITPAHVSNALRTLRMLYLLTHLGVPDGHGGARIQLTHRDSIMGRLAAVLS</sequence>
<gene>
    <name evidence="1" type="ORF">D7147_31995</name>
</gene>
<accession>A0ABX9QU57</accession>
<evidence type="ECO:0000313" key="2">
    <source>
        <dbReference type="Proteomes" id="UP000271548"/>
    </source>
</evidence>
<reference evidence="1 2" key="1">
    <citation type="submission" date="2018-09" db="EMBL/GenBank/DDBJ databases">
        <title>Micromonospora sp. nov. MS1-9, isolated from a root of Musa sp.</title>
        <authorList>
            <person name="Kuncharoen N."/>
            <person name="Kudo T."/>
            <person name="Ohkuma M."/>
            <person name="Yuki M."/>
            <person name="Tanasupawat S."/>
        </authorList>
    </citation>
    <scope>NUCLEOTIDE SEQUENCE [LARGE SCALE GENOMIC DNA]</scope>
    <source>
        <strain evidence="1 2">NGC1-4</strain>
    </source>
</reference>
<keyword evidence="2" id="KW-1185">Reference proteome</keyword>
<protein>
    <submittedName>
        <fullName evidence="1">DUF2785 domain-containing protein</fullName>
    </submittedName>
</protein>
<comment type="caution">
    <text evidence="1">The sequence shown here is derived from an EMBL/GenBank/DDBJ whole genome shotgun (WGS) entry which is preliminary data.</text>
</comment>